<dbReference type="EMBL" id="JACHHQ010000001">
    <property type="protein sequence ID" value="MBB5198804.1"/>
    <property type="molecule type" value="Genomic_DNA"/>
</dbReference>
<evidence type="ECO:0000313" key="2">
    <source>
        <dbReference type="EMBL" id="MBB5198804.1"/>
    </source>
</evidence>
<evidence type="ECO:0000313" key="3">
    <source>
        <dbReference type="Proteomes" id="UP000571084"/>
    </source>
</evidence>
<feature type="compositionally biased region" description="Basic and acidic residues" evidence="1">
    <location>
        <begin position="37"/>
        <end position="47"/>
    </location>
</feature>
<proteinExistence type="predicted"/>
<feature type="region of interest" description="Disordered" evidence="1">
    <location>
        <begin position="1"/>
        <end position="50"/>
    </location>
</feature>
<reference evidence="2 3" key="1">
    <citation type="submission" date="2020-08" db="EMBL/GenBank/DDBJ databases">
        <title>Genomic Encyclopedia of Type Strains, Phase IV (KMG-IV): sequencing the most valuable type-strain genomes for metagenomic binning, comparative biology and taxonomic classification.</title>
        <authorList>
            <person name="Goeker M."/>
        </authorList>
    </citation>
    <scope>NUCLEOTIDE SEQUENCE [LARGE SCALE GENOMIC DNA]</scope>
    <source>
        <strain evidence="2 3">DSM 23240</strain>
    </source>
</reference>
<evidence type="ECO:0000256" key="1">
    <source>
        <dbReference type="SAM" id="MobiDB-lite"/>
    </source>
</evidence>
<dbReference type="RefSeq" id="WP_168053009.1">
    <property type="nucleotide sequence ID" value="NZ_JAAOZT010000002.1"/>
</dbReference>
<name>A0A840RPZ8_9BURK</name>
<feature type="compositionally biased region" description="Basic and acidic residues" evidence="1">
    <location>
        <begin position="1"/>
        <end position="26"/>
    </location>
</feature>
<accession>A0A840RPZ8</accession>
<keyword evidence="3" id="KW-1185">Reference proteome</keyword>
<organism evidence="2 3">
    <name type="scientific">Glaciimonas immobilis</name>
    <dbReference type="NCBI Taxonomy" id="728004"/>
    <lineage>
        <taxon>Bacteria</taxon>
        <taxon>Pseudomonadati</taxon>
        <taxon>Pseudomonadota</taxon>
        <taxon>Betaproteobacteria</taxon>
        <taxon>Burkholderiales</taxon>
        <taxon>Oxalobacteraceae</taxon>
        <taxon>Glaciimonas</taxon>
    </lineage>
</organism>
<comment type="caution">
    <text evidence="2">The sequence shown here is derived from an EMBL/GenBank/DDBJ whole genome shotgun (WGS) entry which is preliminary data.</text>
</comment>
<dbReference type="Proteomes" id="UP000571084">
    <property type="component" value="Unassembled WGS sequence"/>
</dbReference>
<protein>
    <submittedName>
        <fullName evidence="2">Uncharacterized protein</fullName>
    </submittedName>
</protein>
<sequence>MSRKEQIKKRDDRKEMENKEWTHEWQEISTHLSGGDEDLRRPPRPGRESLSGFGIGLLQSVQPMAFLTAWREHNNERFPEINKATERPYISHPHEGRTITETANDAGPAFIGGSSWISTPIKNFANKLMGYGDNIYQSLPALFPGVAADAAIPDLVMGPEWWPPEQKHRKKMTMEVLVPNVVNPTSTTTGAIAAPVAAGTAPSTTSPLMINPLPIEVVSDAAVILAGVNIYHQWSADLLQDERLKGIEAEAEVEAQSKVELTANKLLDSFAPIIPASPTATGQYSVNQYEYSVANYAISLQQPVGSRGRGIDSPARPQRAMPQADLQADVARLFFRALAHVDGAPNLLTLLETIQEDVRATLTDRLPLGALTGYAERTKTTLVGMLQMSFPSLDAVERSRLTALCRWHIDAIFKDIEPLFQARFNLKDPVFRETRYLSHEGALIRIGAAFFNFFPPKPGAVFTATSLHEAGLHCLIDLASEAWPRSVVTTLKSLGKLISKNAMEESAAMSEDDQMRAGLAHLIGPQMEKIALQKKVKDSEEKFLQSIRGVTGAQGSDQQLSKQMLSQLETDRQNLYHYGLAHLPEVDREKIESAARSGDLVLLTPKLTLHKKISGGTLYTSVFHPSSGLIVQVGKGGFNDPTVEFYLLSEESGWASSVASNITAKINAVGGIDAYVTKFHRSFTSGLRTNVPGGNVYDLRREIFKCDGGTQHCLDDLAKKVVNLQTLPPEIHKLIPPRPADIPHETWLRHFVHSKVYIIGKFIIGIIPKGSCVLTVLDAGEMTFTPEETDEGHKDQLDAFVLDSLFCFSDIVKLNAFGGGARQAVRSPFKYSSEKEFATDKVASRTSGQKHSEDSKVLDPVDFKPLVNEFLATPREDLHLRTSFSDMMGAASTDDLGLPDLISIDGNTLNVPSHFVHKAFIQKPESGAMYLIMRSEESEQDIAYLWNEAARTLERQTPAWLDGYAHLMDQDPLLWERFKENLPLGIDSGSISHKLKENRYFGGLKGFESHFATVSDAADRSIYPIGDRHYIKLHGKDFLLEKLSHPSEKSSEWRIVGESLPEDLRLDVLFDGFTSKIIKTHLITPVKHLPDSIVSLEEAVKYGLNLPEGWRVEKLYSDDTNGERFILEITDQKGNKFFRAGPNHQNEFEAASERESEICRVRRSDTPVAGCSTTLGPTITPITGGGRSEAMATLVKLEIETRPFHEQRVIKLEALDKSDEILSMMSNNPKLRWGLEEIIDSKHSQLMMSLPSAMKLIRAVGDPIAPSIQLLPKMRIFWKEMRTRLQFMIKQGHDFEGHEVELYKVCDLADKLSERLHTNDVLLAYYTAKAQKLEELITTYQRKYAKPRERLAVKLWRRIFSTKIKPKVTEAFDWKFEIQASGLDEIRTAYGANFATKISEVYSSSHLGAQELLNWAQSDATQFWTEFAKNFHVDAAQLSDGYKLEVLGIFKDFRDHSGAGSTDKLRIISPVTAPDGSRYRYNVDEHRQQIPQEANTFGKVIIGYSYSEAGDHVFLSTATFLSPTAAEDEFSQVLQHELSHFAIKKSKDEIYFNGARSPFGHCLKGSLRREAEALLHSPSAFTEFAYTNKAAMEGFLQHFYRVLPNRLATIFPEVLQGKLFSQARFKVFVNSVYNGPADDKVRAFMSPDMFGYSFRTLLAARLKLNDASGKSKRKAPDTSSFAEALQTLLIRDTFAESSYEKK</sequence>
<gene>
    <name evidence="2" type="ORF">HNR39_000614</name>
</gene>